<feature type="signal peptide" evidence="1">
    <location>
        <begin position="1"/>
        <end position="33"/>
    </location>
</feature>
<organism evidence="2 3">
    <name type="scientific">Pleomassaria siparia CBS 279.74</name>
    <dbReference type="NCBI Taxonomy" id="1314801"/>
    <lineage>
        <taxon>Eukaryota</taxon>
        <taxon>Fungi</taxon>
        <taxon>Dikarya</taxon>
        <taxon>Ascomycota</taxon>
        <taxon>Pezizomycotina</taxon>
        <taxon>Dothideomycetes</taxon>
        <taxon>Pleosporomycetidae</taxon>
        <taxon>Pleosporales</taxon>
        <taxon>Pleomassariaceae</taxon>
        <taxon>Pleomassaria</taxon>
    </lineage>
</organism>
<feature type="chain" id="PRO_5026201969" description="Secreted protein" evidence="1">
    <location>
        <begin position="34"/>
        <end position="109"/>
    </location>
</feature>
<protein>
    <recommendedName>
        <fullName evidence="4">Secreted protein</fullName>
    </recommendedName>
</protein>
<evidence type="ECO:0000256" key="1">
    <source>
        <dbReference type="SAM" id="SignalP"/>
    </source>
</evidence>
<accession>A0A6G1KG02</accession>
<sequence length="109" mass="11989">MLEVCCRRRRPVQSTPRFFFSLSLSLSLSLVQAPQERGVGGEEGFHWRLQPREVAKVSRYGKVQVLCMYRYVRVLCGSRSGGPSPPCGLVFPSPSLAGASLSVCLVCLV</sequence>
<evidence type="ECO:0000313" key="3">
    <source>
        <dbReference type="Proteomes" id="UP000799428"/>
    </source>
</evidence>
<keyword evidence="1" id="KW-0732">Signal</keyword>
<proteinExistence type="predicted"/>
<reference evidence="2" key="1">
    <citation type="journal article" date="2020" name="Stud. Mycol.">
        <title>101 Dothideomycetes genomes: a test case for predicting lifestyles and emergence of pathogens.</title>
        <authorList>
            <person name="Haridas S."/>
            <person name="Albert R."/>
            <person name="Binder M."/>
            <person name="Bloem J."/>
            <person name="Labutti K."/>
            <person name="Salamov A."/>
            <person name="Andreopoulos B."/>
            <person name="Baker S."/>
            <person name="Barry K."/>
            <person name="Bills G."/>
            <person name="Bluhm B."/>
            <person name="Cannon C."/>
            <person name="Castanera R."/>
            <person name="Culley D."/>
            <person name="Daum C."/>
            <person name="Ezra D."/>
            <person name="Gonzalez J."/>
            <person name="Henrissat B."/>
            <person name="Kuo A."/>
            <person name="Liang C."/>
            <person name="Lipzen A."/>
            <person name="Lutzoni F."/>
            <person name="Magnuson J."/>
            <person name="Mondo S."/>
            <person name="Nolan M."/>
            <person name="Ohm R."/>
            <person name="Pangilinan J."/>
            <person name="Park H.-J."/>
            <person name="Ramirez L."/>
            <person name="Alfaro M."/>
            <person name="Sun H."/>
            <person name="Tritt A."/>
            <person name="Yoshinaga Y."/>
            <person name="Zwiers L.-H."/>
            <person name="Turgeon B."/>
            <person name="Goodwin S."/>
            <person name="Spatafora J."/>
            <person name="Crous P."/>
            <person name="Grigoriev I."/>
        </authorList>
    </citation>
    <scope>NUCLEOTIDE SEQUENCE</scope>
    <source>
        <strain evidence="2">CBS 279.74</strain>
    </source>
</reference>
<dbReference type="EMBL" id="MU005767">
    <property type="protein sequence ID" value="KAF2711754.1"/>
    <property type="molecule type" value="Genomic_DNA"/>
</dbReference>
<name>A0A6G1KG02_9PLEO</name>
<gene>
    <name evidence="2" type="ORF">K504DRAFT_228700</name>
</gene>
<dbReference type="AlphaFoldDB" id="A0A6G1KG02"/>
<evidence type="ECO:0008006" key="4">
    <source>
        <dbReference type="Google" id="ProtNLM"/>
    </source>
</evidence>
<evidence type="ECO:0000313" key="2">
    <source>
        <dbReference type="EMBL" id="KAF2711754.1"/>
    </source>
</evidence>
<dbReference type="Proteomes" id="UP000799428">
    <property type="component" value="Unassembled WGS sequence"/>
</dbReference>
<keyword evidence="3" id="KW-1185">Reference proteome</keyword>